<organism evidence="9 10">
    <name type="scientific">Leptospira kmetyi</name>
    <dbReference type="NCBI Taxonomy" id="408139"/>
    <lineage>
        <taxon>Bacteria</taxon>
        <taxon>Pseudomonadati</taxon>
        <taxon>Spirochaetota</taxon>
        <taxon>Spirochaetia</taxon>
        <taxon>Leptospirales</taxon>
        <taxon>Leptospiraceae</taxon>
        <taxon>Leptospira</taxon>
    </lineage>
</organism>
<feature type="transmembrane region" description="Helical" evidence="8">
    <location>
        <begin position="76"/>
        <end position="105"/>
    </location>
</feature>
<keyword evidence="3 9" id="KW-0328">Glycosyltransferase</keyword>
<reference evidence="9 10" key="1">
    <citation type="submission" date="2018-11" db="EMBL/GenBank/DDBJ databases">
        <title>Complete genome sequence of Leptospira kmetyi isolate LS 001/16 from soil sample associated with a leptospirosis patient in Kelantan.</title>
        <authorList>
            <person name="Muhammad Yusoff F."/>
            <person name="Muhammad Yusoff S."/>
            <person name="Ahmad M.N."/>
            <person name="Yusof N.Y."/>
            <person name="Aziah I."/>
        </authorList>
    </citation>
    <scope>NUCLEOTIDE SEQUENCE [LARGE SCALE GENOMIC DNA]</scope>
    <source>
        <strain evidence="9 10">LS 001/16</strain>
    </source>
</reference>
<feature type="transmembrane region" description="Helical" evidence="8">
    <location>
        <begin position="378"/>
        <end position="397"/>
    </location>
</feature>
<evidence type="ECO:0000256" key="5">
    <source>
        <dbReference type="ARBA" id="ARBA00022692"/>
    </source>
</evidence>
<feature type="transmembrane region" description="Helical" evidence="8">
    <location>
        <begin position="204"/>
        <end position="221"/>
    </location>
</feature>
<evidence type="ECO:0000256" key="7">
    <source>
        <dbReference type="ARBA" id="ARBA00023136"/>
    </source>
</evidence>
<dbReference type="GO" id="GO:0009103">
    <property type="term" value="P:lipopolysaccharide biosynthetic process"/>
    <property type="evidence" value="ECO:0007669"/>
    <property type="project" value="UniProtKB-ARBA"/>
</dbReference>
<evidence type="ECO:0000256" key="2">
    <source>
        <dbReference type="ARBA" id="ARBA00022475"/>
    </source>
</evidence>
<dbReference type="RefSeq" id="WP_123178935.1">
    <property type="nucleotide sequence ID" value="NZ_CP033614.1"/>
</dbReference>
<keyword evidence="7 8" id="KW-0472">Membrane</keyword>
<dbReference type="EMBL" id="CP033614">
    <property type="protein sequence ID" value="AYV54158.1"/>
    <property type="molecule type" value="Genomic_DNA"/>
</dbReference>
<keyword evidence="2" id="KW-1003">Cell membrane</keyword>
<dbReference type="KEGG" id="lkm:EFP84_00685"/>
<keyword evidence="4" id="KW-0808">Transferase</keyword>
<dbReference type="PANTHER" id="PTHR33908">
    <property type="entry name" value="MANNOSYLTRANSFERASE YKCB-RELATED"/>
    <property type="match status" value="1"/>
</dbReference>
<feature type="transmembrane region" description="Helical" evidence="8">
    <location>
        <begin position="322"/>
        <end position="339"/>
    </location>
</feature>
<dbReference type="AlphaFoldDB" id="A0AAD0XNW2"/>
<evidence type="ECO:0000256" key="4">
    <source>
        <dbReference type="ARBA" id="ARBA00022679"/>
    </source>
</evidence>
<name>A0AAD0XNW2_9LEPT</name>
<evidence type="ECO:0000256" key="1">
    <source>
        <dbReference type="ARBA" id="ARBA00004651"/>
    </source>
</evidence>
<keyword evidence="5 8" id="KW-0812">Transmembrane</keyword>
<dbReference type="InterPro" id="IPR050297">
    <property type="entry name" value="LipidA_mod_glycosyltrf_83"/>
</dbReference>
<feature type="transmembrane region" description="Helical" evidence="8">
    <location>
        <begin position="117"/>
        <end position="135"/>
    </location>
</feature>
<feature type="transmembrane region" description="Helical" evidence="8">
    <location>
        <begin position="351"/>
        <end position="372"/>
    </location>
</feature>
<gene>
    <name evidence="9" type="ORF">EFP84_00685</name>
</gene>
<sequence>MSRVNAFLSEIKKNKDLKVFIVLFALGAFFRLFRLDLQSPWEDELFSIRASSESSLNDLWGWMKNDPHPPLYQTLLYFWFQAFGPTIFVGRMLSAIAGLVVPLAFYALAPSGLSGRIRVSVSALLALSTGLIYYSQELRSYSLLILFCTIQLAFVLRLSYPEKGKTEESGSEKNTETETKRILRVYLSILGISLLASYTHFFGFIWSASVFLGIFITEWIIQKRFPKVSFGFGILFGVLFLPALYLLFNSNKIGIASWIPEAGFTAFIVFFDLVFHSGILKKFVPGIVASLALLVGFASLYFQKKETDVESTDLEPAHKKSAIILIVILIVFSIVLGILSQVQPLITARNLLVTAPALYFLVTTAFSLFPIYKGRRLESVLILISLVSLYYFTRYYYKPYKEQWRESSKYILSMLEERPKEFTLLCSSHTYNMEYFLKTAKIEGVTPKIYSKEEAELFVKDASRNDLVILETSWKYLDMDEIGTLFPRDKFDRTDQLFYGMKVIVLRKK</sequence>
<evidence type="ECO:0000313" key="9">
    <source>
        <dbReference type="EMBL" id="AYV54158.1"/>
    </source>
</evidence>
<dbReference type="GO" id="GO:0005886">
    <property type="term" value="C:plasma membrane"/>
    <property type="evidence" value="ECO:0007669"/>
    <property type="project" value="UniProtKB-SubCell"/>
</dbReference>
<evidence type="ECO:0000313" key="10">
    <source>
        <dbReference type="Proteomes" id="UP000276407"/>
    </source>
</evidence>
<feature type="transmembrane region" description="Helical" evidence="8">
    <location>
        <begin position="141"/>
        <end position="160"/>
    </location>
</feature>
<feature type="transmembrane region" description="Helical" evidence="8">
    <location>
        <begin position="228"/>
        <end position="247"/>
    </location>
</feature>
<feature type="transmembrane region" description="Helical" evidence="8">
    <location>
        <begin position="253"/>
        <end position="271"/>
    </location>
</feature>
<evidence type="ECO:0000256" key="8">
    <source>
        <dbReference type="SAM" id="Phobius"/>
    </source>
</evidence>
<evidence type="ECO:0000256" key="3">
    <source>
        <dbReference type="ARBA" id="ARBA00022676"/>
    </source>
</evidence>
<dbReference type="Proteomes" id="UP000276407">
    <property type="component" value="Chromosome 1"/>
</dbReference>
<protein>
    <submittedName>
        <fullName evidence="9">Dolichyl-phosphate-mannose--protein mannosyltransferase</fullName>
    </submittedName>
</protein>
<feature type="transmembrane region" description="Helical" evidence="8">
    <location>
        <begin position="283"/>
        <end position="302"/>
    </location>
</feature>
<evidence type="ECO:0000256" key="6">
    <source>
        <dbReference type="ARBA" id="ARBA00022989"/>
    </source>
</evidence>
<dbReference type="PANTHER" id="PTHR33908:SF11">
    <property type="entry name" value="MEMBRANE PROTEIN"/>
    <property type="match status" value="1"/>
</dbReference>
<feature type="transmembrane region" description="Helical" evidence="8">
    <location>
        <begin position="181"/>
        <end position="198"/>
    </location>
</feature>
<accession>A0AAD0XNW2</accession>
<proteinExistence type="predicted"/>
<comment type="subcellular location">
    <subcellularLocation>
        <location evidence="1">Cell membrane</location>
        <topology evidence="1">Multi-pass membrane protein</topology>
    </subcellularLocation>
</comment>
<keyword evidence="6 8" id="KW-1133">Transmembrane helix</keyword>
<dbReference type="GO" id="GO:0016763">
    <property type="term" value="F:pentosyltransferase activity"/>
    <property type="evidence" value="ECO:0007669"/>
    <property type="project" value="TreeGrafter"/>
</dbReference>